<dbReference type="InterPro" id="IPR001647">
    <property type="entry name" value="HTH_TetR"/>
</dbReference>
<evidence type="ECO:0000256" key="1">
    <source>
        <dbReference type="ARBA" id="ARBA00023015"/>
    </source>
</evidence>
<dbReference type="InterPro" id="IPR009057">
    <property type="entry name" value="Homeodomain-like_sf"/>
</dbReference>
<keyword evidence="2 4" id="KW-0238">DNA-binding</keyword>
<dbReference type="InterPro" id="IPR025996">
    <property type="entry name" value="MT1864/Rv1816-like_C"/>
</dbReference>
<proteinExistence type="predicted"/>
<gene>
    <name evidence="6" type="ORF">LXN57_34600</name>
</gene>
<dbReference type="PROSITE" id="PS50977">
    <property type="entry name" value="HTH_TETR_2"/>
    <property type="match status" value="1"/>
</dbReference>
<keyword evidence="7" id="KW-1185">Reference proteome</keyword>
<dbReference type="Gene3D" id="1.10.357.10">
    <property type="entry name" value="Tetracycline Repressor, domain 2"/>
    <property type="match status" value="1"/>
</dbReference>
<feature type="DNA-binding region" description="H-T-H motif" evidence="4">
    <location>
        <begin position="28"/>
        <end position="47"/>
    </location>
</feature>
<sequence length="183" mass="19163">MPRAGLSAEVLVGVALDLVDEKGLEALSLAAVADRAGVAAPSLYKHVGSVAELRELMAVAVVRQLTAMCAAAVMGRSRDDAVEALMRHYRTFVLAHPGRYALVPVNALQVPSLAEAGAELLGVFAAVLRAYGLEGSAATHVIRRMRATVHGFAVLEAGGGFGLPEDVESSFDQVVTMVLRSLE</sequence>
<keyword evidence="3" id="KW-0804">Transcription</keyword>
<protein>
    <submittedName>
        <fullName evidence="6">TetR/AcrR family transcriptional regulator</fullName>
    </submittedName>
</protein>
<dbReference type="EMBL" id="JAMQOL010000050">
    <property type="protein sequence ID" value="MCM4082711.1"/>
    <property type="molecule type" value="Genomic_DNA"/>
</dbReference>
<accession>A0ABT0Y9I8</accession>
<dbReference type="Pfam" id="PF13305">
    <property type="entry name" value="TetR_C_33"/>
    <property type="match status" value="1"/>
</dbReference>
<evidence type="ECO:0000259" key="5">
    <source>
        <dbReference type="PROSITE" id="PS50977"/>
    </source>
</evidence>
<dbReference type="Proteomes" id="UP001523216">
    <property type="component" value="Unassembled WGS sequence"/>
</dbReference>
<organism evidence="6 7">
    <name type="scientific">Paractinoplanes hotanensis</name>
    <dbReference type="NCBI Taxonomy" id="2906497"/>
    <lineage>
        <taxon>Bacteria</taxon>
        <taxon>Bacillati</taxon>
        <taxon>Actinomycetota</taxon>
        <taxon>Actinomycetes</taxon>
        <taxon>Micromonosporales</taxon>
        <taxon>Micromonosporaceae</taxon>
        <taxon>Paractinoplanes</taxon>
    </lineage>
</organism>
<evidence type="ECO:0000256" key="4">
    <source>
        <dbReference type="PROSITE-ProRule" id="PRU00335"/>
    </source>
</evidence>
<comment type="caution">
    <text evidence="6">The sequence shown here is derived from an EMBL/GenBank/DDBJ whole genome shotgun (WGS) entry which is preliminary data.</text>
</comment>
<dbReference type="PANTHER" id="PTHR30055:SF151">
    <property type="entry name" value="TRANSCRIPTIONAL REGULATORY PROTEIN"/>
    <property type="match status" value="1"/>
</dbReference>
<dbReference type="PRINTS" id="PR00455">
    <property type="entry name" value="HTHTETR"/>
</dbReference>
<dbReference type="Pfam" id="PF00440">
    <property type="entry name" value="TetR_N"/>
    <property type="match status" value="1"/>
</dbReference>
<evidence type="ECO:0000313" key="7">
    <source>
        <dbReference type="Proteomes" id="UP001523216"/>
    </source>
</evidence>
<dbReference type="InterPro" id="IPR050109">
    <property type="entry name" value="HTH-type_TetR-like_transc_reg"/>
</dbReference>
<name>A0ABT0Y9I8_9ACTN</name>
<feature type="domain" description="HTH tetR-type" evidence="5">
    <location>
        <begin position="5"/>
        <end position="65"/>
    </location>
</feature>
<dbReference type="RefSeq" id="WP_251802438.1">
    <property type="nucleotide sequence ID" value="NZ_JAMQOL010000050.1"/>
</dbReference>
<dbReference type="InterPro" id="IPR036271">
    <property type="entry name" value="Tet_transcr_reg_TetR-rel_C_sf"/>
</dbReference>
<dbReference type="PANTHER" id="PTHR30055">
    <property type="entry name" value="HTH-TYPE TRANSCRIPTIONAL REGULATOR RUTR"/>
    <property type="match status" value="1"/>
</dbReference>
<dbReference type="SUPFAM" id="SSF46689">
    <property type="entry name" value="Homeodomain-like"/>
    <property type="match status" value="1"/>
</dbReference>
<keyword evidence="1" id="KW-0805">Transcription regulation</keyword>
<evidence type="ECO:0000313" key="6">
    <source>
        <dbReference type="EMBL" id="MCM4082711.1"/>
    </source>
</evidence>
<evidence type="ECO:0000256" key="2">
    <source>
        <dbReference type="ARBA" id="ARBA00023125"/>
    </source>
</evidence>
<reference evidence="6 7" key="1">
    <citation type="submission" date="2022-06" db="EMBL/GenBank/DDBJ databases">
        <title>Actinoplanes abujensis sp. nov., isolated from Nigerian arid soil.</title>
        <authorList>
            <person name="Ding P."/>
        </authorList>
    </citation>
    <scope>NUCLEOTIDE SEQUENCE [LARGE SCALE GENOMIC DNA]</scope>
    <source>
        <strain evidence="7">TRM88002</strain>
    </source>
</reference>
<dbReference type="Gene3D" id="1.10.10.60">
    <property type="entry name" value="Homeodomain-like"/>
    <property type="match status" value="1"/>
</dbReference>
<evidence type="ECO:0000256" key="3">
    <source>
        <dbReference type="ARBA" id="ARBA00023163"/>
    </source>
</evidence>
<dbReference type="SUPFAM" id="SSF48498">
    <property type="entry name" value="Tetracyclin repressor-like, C-terminal domain"/>
    <property type="match status" value="1"/>
</dbReference>